<proteinExistence type="predicted"/>
<evidence type="ECO:0000256" key="1">
    <source>
        <dbReference type="SAM" id="SignalP"/>
    </source>
</evidence>
<organism evidence="3 4">
    <name type="scientific">Medicago truncatula</name>
    <name type="common">Barrel medic</name>
    <name type="synonym">Medicago tribuloides</name>
    <dbReference type="NCBI Taxonomy" id="3880"/>
    <lineage>
        <taxon>Eukaryota</taxon>
        <taxon>Viridiplantae</taxon>
        <taxon>Streptophyta</taxon>
        <taxon>Embryophyta</taxon>
        <taxon>Tracheophyta</taxon>
        <taxon>Spermatophyta</taxon>
        <taxon>Magnoliopsida</taxon>
        <taxon>eudicotyledons</taxon>
        <taxon>Gunneridae</taxon>
        <taxon>Pentapetalae</taxon>
        <taxon>rosids</taxon>
        <taxon>fabids</taxon>
        <taxon>Fabales</taxon>
        <taxon>Fabaceae</taxon>
        <taxon>Papilionoideae</taxon>
        <taxon>50 kb inversion clade</taxon>
        <taxon>NPAAA clade</taxon>
        <taxon>Hologalegina</taxon>
        <taxon>IRL clade</taxon>
        <taxon>Trifolieae</taxon>
        <taxon>Medicago</taxon>
    </lineage>
</organism>
<dbReference type="InterPro" id="IPR009810">
    <property type="entry name" value="Nodulin_late_dom"/>
</dbReference>
<evidence type="ECO:0000259" key="2">
    <source>
        <dbReference type="Pfam" id="PF07127"/>
    </source>
</evidence>
<dbReference type="GO" id="GO:0046872">
    <property type="term" value="F:metal ion binding"/>
    <property type="evidence" value="ECO:0007669"/>
    <property type="project" value="InterPro"/>
</dbReference>
<dbReference type="Pfam" id="PF07127">
    <property type="entry name" value="Nodulin_late"/>
    <property type="match status" value="1"/>
</dbReference>
<dbReference type="EMBL" id="PSQE01000005">
    <property type="protein sequence ID" value="RHN56055.1"/>
    <property type="molecule type" value="Genomic_DNA"/>
</dbReference>
<accession>A0A396HXB9</accession>
<feature type="chain" id="PRO_5017221672" evidence="1">
    <location>
        <begin position="30"/>
        <end position="78"/>
    </location>
</feature>
<dbReference type="Gramene" id="rna31379">
    <property type="protein sequence ID" value="RHN56055.1"/>
    <property type="gene ID" value="gene31379"/>
</dbReference>
<protein>
    <submittedName>
        <fullName evidence="3">Putative Late nodulin</fullName>
    </submittedName>
</protein>
<evidence type="ECO:0000313" key="3">
    <source>
        <dbReference type="EMBL" id="RHN56055.1"/>
    </source>
</evidence>
<keyword evidence="1" id="KW-0732">Signal</keyword>
<dbReference type="Proteomes" id="UP000265566">
    <property type="component" value="Chromosome 5"/>
</dbReference>
<reference evidence="4" key="1">
    <citation type="journal article" date="2018" name="Nat. Plants">
        <title>Whole-genome landscape of Medicago truncatula symbiotic genes.</title>
        <authorList>
            <person name="Pecrix Y."/>
            <person name="Staton S.E."/>
            <person name="Sallet E."/>
            <person name="Lelandais-Briere C."/>
            <person name="Moreau S."/>
            <person name="Carrere S."/>
            <person name="Blein T."/>
            <person name="Jardinaud M.F."/>
            <person name="Latrasse D."/>
            <person name="Zouine M."/>
            <person name="Zahm M."/>
            <person name="Kreplak J."/>
            <person name="Mayjonade B."/>
            <person name="Satge C."/>
            <person name="Perez M."/>
            <person name="Cauet S."/>
            <person name="Marande W."/>
            <person name="Chantry-Darmon C."/>
            <person name="Lopez-Roques C."/>
            <person name="Bouchez O."/>
            <person name="Berard A."/>
            <person name="Debelle F."/>
            <person name="Munos S."/>
            <person name="Bendahmane A."/>
            <person name="Berges H."/>
            <person name="Niebel A."/>
            <person name="Buitink J."/>
            <person name="Frugier F."/>
            <person name="Benhamed M."/>
            <person name="Crespi M."/>
            <person name="Gouzy J."/>
            <person name="Gamas P."/>
        </authorList>
    </citation>
    <scope>NUCLEOTIDE SEQUENCE [LARGE SCALE GENOMIC DNA]</scope>
    <source>
        <strain evidence="4">cv. Jemalong A17</strain>
    </source>
</reference>
<dbReference type="AlphaFoldDB" id="A0A396HXB9"/>
<name>A0A396HXB9_MEDTR</name>
<gene>
    <name evidence="3" type="ORF">MtrunA17_Chr5g0425211</name>
</gene>
<feature type="domain" description="Late nodulin" evidence="2">
    <location>
        <begin position="7"/>
        <end position="59"/>
    </location>
</feature>
<feature type="signal peptide" evidence="1">
    <location>
        <begin position="1"/>
        <end position="29"/>
    </location>
</feature>
<evidence type="ECO:0000313" key="4">
    <source>
        <dbReference type="Proteomes" id="UP000265566"/>
    </source>
</evidence>
<comment type="caution">
    <text evidence="3">The sequence shown here is derived from an EMBL/GenBank/DDBJ whole genome shotgun (WGS) entry which is preliminary data.</text>
</comment>
<sequence length="78" mass="9046">MQRKIKMAKTCKLVFALILFVSLYLVSMSAELGGPCRSDEECPQLSLRFFAIKCRENVCIYVDLDPYKPRAEKNQFLH</sequence>